<dbReference type="AlphaFoldDB" id="A0A4C1ZUZ6"/>
<organism evidence="1 2">
    <name type="scientific">Eumeta variegata</name>
    <name type="common">Bagworm moth</name>
    <name type="synonym">Eumeta japonica</name>
    <dbReference type="NCBI Taxonomy" id="151549"/>
    <lineage>
        <taxon>Eukaryota</taxon>
        <taxon>Metazoa</taxon>
        <taxon>Ecdysozoa</taxon>
        <taxon>Arthropoda</taxon>
        <taxon>Hexapoda</taxon>
        <taxon>Insecta</taxon>
        <taxon>Pterygota</taxon>
        <taxon>Neoptera</taxon>
        <taxon>Endopterygota</taxon>
        <taxon>Lepidoptera</taxon>
        <taxon>Glossata</taxon>
        <taxon>Ditrysia</taxon>
        <taxon>Tineoidea</taxon>
        <taxon>Psychidae</taxon>
        <taxon>Oiketicinae</taxon>
        <taxon>Eumeta</taxon>
    </lineage>
</organism>
<protein>
    <submittedName>
        <fullName evidence="1">Uncharacterized protein</fullName>
    </submittedName>
</protein>
<keyword evidence="2" id="KW-1185">Reference proteome</keyword>
<dbReference type="OrthoDB" id="7456864at2759"/>
<dbReference type="Proteomes" id="UP000299102">
    <property type="component" value="Unassembled WGS sequence"/>
</dbReference>
<proteinExistence type="predicted"/>
<evidence type="ECO:0000313" key="2">
    <source>
        <dbReference type="Proteomes" id="UP000299102"/>
    </source>
</evidence>
<comment type="caution">
    <text evidence="1">The sequence shown here is derived from an EMBL/GenBank/DDBJ whole genome shotgun (WGS) entry which is preliminary data.</text>
</comment>
<gene>
    <name evidence="1" type="ORF">EVAR_56188_1</name>
</gene>
<evidence type="ECO:0000313" key="1">
    <source>
        <dbReference type="EMBL" id="GBP91282.1"/>
    </source>
</evidence>
<accession>A0A4C1ZUZ6</accession>
<reference evidence="1 2" key="1">
    <citation type="journal article" date="2019" name="Commun. Biol.">
        <title>The bagworm genome reveals a unique fibroin gene that provides high tensile strength.</title>
        <authorList>
            <person name="Kono N."/>
            <person name="Nakamura H."/>
            <person name="Ohtoshi R."/>
            <person name="Tomita M."/>
            <person name="Numata K."/>
            <person name="Arakawa K."/>
        </authorList>
    </citation>
    <scope>NUCLEOTIDE SEQUENCE [LARGE SCALE GENOMIC DNA]</scope>
</reference>
<name>A0A4C1ZUZ6_EUMVA</name>
<dbReference type="EMBL" id="BGZK01002156">
    <property type="protein sequence ID" value="GBP91282.1"/>
    <property type="molecule type" value="Genomic_DNA"/>
</dbReference>
<sequence>MNTRAATELLYNYEERAATRPWRSRRGVVAAPAKSARRVMACVTTARAPSPGVQFVIVRRLVWNRRMGVRLHNNEVGELRAGSVLEHRRLTRAPPAGGRSSCAPPSAGAARCRRRAARAGGRTAGHGGMGIIIGTCVPDAEPDAAAYGSRPPRRLLYVRRRGVQCCVASCEQRHRPISVWLEPEHMGLGIAQAEQY</sequence>